<dbReference type="GO" id="GO:0022857">
    <property type="term" value="F:transmembrane transporter activity"/>
    <property type="evidence" value="ECO:0007669"/>
    <property type="project" value="InterPro"/>
</dbReference>
<feature type="region of interest" description="Disordered" evidence="7">
    <location>
        <begin position="462"/>
        <end position="509"/>
    </location>
</feature>
<dbReference type="Gene3D" id="1.20.1250.20">
    <property type="entry name" value="MFS general substrate transporter like domains"/>
    <property type="match status" value="1"/>
</dbReference>
<comment type="subcellular location">
    <subcellularLocation>
        <location evidence="1">Membrane</location>
        <topology evidence="1">Multi-pass membrane protein</topology>
    </subcellularLocation>
</comment>
<dbReference type="AlphaFoldDB" id="A0AAN9UMW2"/>
<dbReference type="Proteomes" id="UP001320245">
    <property type="component" value="Unassembled WGS sequence"/>
</dbReference>
<keyword evidence="3 8" id="KW-0812">Transmembrane</keyword>
<evidence type="ECO:0000256" key="8">
    <source>
        <dbReference type="SAM" id="Phobius"/>
    </source>
</evidence>
<sequence>MLAAADNTPRTAFMPLYGQFAQVLGRRWPTMTGVAIFIVGSGISGGATSTGMLIAGRLIMGMGGAGIGSMVQLIVLDLVPLRETGKYLGIVYAVFGVGSALGPPVGGAIAQSGDWRWIFWLNIPIAGIALIMQFFFLNVAYTKRTTVKEKILQIDWMGNAILVASVVSILIALSWADARYPWRSWRIIVPLVLGFVGMALFHTYEKFVAKQPTVPPRMFGSRTSAVGMALMFLQSMLTFWRIYFLPLYFQSVLRVDSQRSGVLLLPTVLVSVPSSIIAGQVLSRLGKYKPLHFAGFALGTLASGLYIDLDENSSLAKIVIFQIIAAYGGGTLMTAVIPAIQACHPQSDAAPATATGSFYRQFGVIWGVAIPSTIFNSRFKSLLPGRVSDPSLVAQLSGGNAYAKVSGSLLATLPPAQQTAVISVYQGALRTVWIVCTAFSAFALLLVFVEKEVPMRTTLGKNDYGLKEKKKKEDQEAAINQDGQKPSPPSAEATHSQPVSVTEKESALT</sequence>
<reference evidence="10 11" key="1">
    <citation type="journal article" date="2023" name="PLoS ONE">
        <title>Cytospora paraplurivora sp. nov. isolated from orchards with fruit tree decline syndrome in Ontario, Canada.</title>
        <authorList>
            <person name="Ilyukhin E."/>
            <person name="Nguyen H.D.T."/>
            <person name="Castle A.J."/>
            <person name="Ellouze W."/>
        </authorList>
    </citation>
    <scope>NUCLEOTIDE SEQUENCE [LARGE SCALE GENOMIC DNA]</scope>
    <source>
        <strain evidence="10 11">FDS-564</strain>
    </source>
</reference>
<evidence type="ECO:0000259" key="9">
    <source>
        <dbReference type="PROSITE" id="PS50850"/>
    </source>
</evidence>
<evidence type="ECO:0000313" key="11">
    <source>
        <dbReference type="Proteomes" id="UP001320245"/>
    </source>
</evidence>
<keyword evidence="2" id="KW-0813">Transport</keyword>
<keyword evidence="6" id="KW-0325">Glycoprotein</keyword>
<feature type="domain" description="Major facilitator superfamily (MFS) profile" evidence="9">
    <location>
        <begin position="1"/>
        <end position="455"/>
    </location>
</feature>
<evidence type="ECO:0000256" key="4">
    <source>
        <dbReference type="ARBA" id="ARBA00022989"/>
    </source>
</evidence>
<keyword evidence="4 8" id="KW-1133">Transmembrane helix</keyword>
<evidence type="ECO:0000256" key="3">
    <source>
        <dbReference type="ARBA" id="ARBA00022692"/>
    </source>
</evidence>
<organism evidence="10 11">
    <name type="scientific">Cytospora paraplurivora</name>
    <dbReference type="NCBI Taxonomy" id="2898453"/>
    <lineage>
        <taxon>Eukaryota</taxon>
        <taxon>Fungi</taxon>
        <taxon>Dikarya</taxon>
        <taxon>Ascomycota</taxon>
        <taxon>Pezizomycotina</taxon>
        <taxon>Sordariomycetes</taxon>
        <taxon>Sordariomycetidae</taxon>
        <taxon>Diaporthales</taxon>
        <taxon>Cytosporaceae</taxon>
        <taxon>Cytospora</taxon>
    </lineage>
</organism>
<dbReference type="InterPro" id="IPR020846">
    <property type="entry name" value="MFS_dom"/>
</dbReference>
<feature type="transmembrane region" description="Helical" evidence="8">
    <location>
        <begin position="117"/>
        <end position="136"/>
    </location>
</feature>
<dbReference type="PANTHER" id="PTHR23501">
    <property type="entry name" value="MAJOR FACILITATOR SUPERFAMILY"/>
    <property type="match status" value="1"/>
</dbReference>
<feature type="transmembrane region" description="Helical" evidence="8">
    <location>
        <begin position="431"/>
        <end position="449"/>
    </location>
</feature>
<protein>
    <recommendedName>
        <fullName evidence="9">Major facilitator superfamily (MFS) profile domain-containing protein</fullName>
    </recommendedName>
</protein>
<feature type="transmembrane region" description="Helical" evidence="8">
    <location>
        <begin position="319"/>
        <end position="340"/>
    </location>
</feature>
<comment type="caution">
    <text evidence="10">The sequence shown here is derived from an EMBL/GenBank/DDBJ whole genome shotgun (WGS) entry which is preliminary data.</text>
</comment>
<dbReference type="GO" id="GO:0005886">
    <property type="term" value="C:plasma membrane"/>
    <property type="evidence" value="ECO:0007669"/>
    <property type="project" value="TreeGrafter"/>
</dbReference>
<evidence type="ECO:0000256" key="5">
    <source>
        <dbReference type="ARBA" id="ARBA00023136"/>
    </source>
</evidence>
<dbReference type="SUPFAM" id="SSF103473">
    <property type="entry name" value="MFS general substrate transporter"/>
    <property type="match status" value="1"/>
</dbReference>
<feature type="transmembrane region" description="Helical" evidence="8">
    <location>
        <begin position="28"/>
        <end position="47"/>
    </location>
</feature>
<accession>A0AAN9UMW2</accession>
<dbReference type="InterPro" id="IPR036259">
    <property type="entry name" value="MFS_trans_sf"/>
</dbReference>
<dbReference type="PANTHER" id="PTHR23501:SF187">
    <property type="entry name" value="MAJOR FACILITATOR SUPERFAMILY (MFS) PROFILE DOMAIN-CONTAINING PROTEIN"/>
    <property type="match status" value="1"/>
</dbReference>
<evidence type="ECO:0000313" key="10">
    <source>
        <dbReference type="EMBL" id="KAK7749851.1"/>
    </source>
</evidence>
<dbReference type="PROSITE" id="PS50850">
    <property type="entry name" value="MFS"/>
    <property type="match status" value="1"/>
</dbReference>
<feature type="transmembrane region" description="Helical" evidence="8">
    <location>
        <begin position="261"/>
        <end position="282"/>
    </location>
</feature>
<feature type="transmembrane region" description="Helical" evidence="8">
    <location>
        <begin position="87"/>
        <end position="110"/>
    </location>
</feature>
<keyword evidence="11" id="KW-1185">Reference proteome</keyword>
<evidence type="ECO:0000256" key="7">
    <source>
        <dbReference type="SAM" id="MobiDB-lite"/>
    </source>
</evidence>
<feature type="compositionally biased region" description="Basic and acidic residues" evidence="7">
    <location>
        <begin position="464"/>
        <end position="475"/>
    </location>
</feature>
<keyword evidence="5 8" id="KW-0472">Membrane</keyword>
<dbReference type="PRINTS" id="PR01036">
    <property type="entry name" value="TCRTETB"/>
</dbReference>
<gene>
    <name evidence="10" type="ORF">SLS53_000432</name>
</gene>
<evidence type="ECO:0000256" key="1">
    <source>
        <dbReference type="ARBA" id="ARBA00004141"/>
    </source>
</evidence>
<feature type="transmembrane region" description="Helical" evidence="8">
    <location>
        <begin position="187"/>
        <end position="204"/>
    </location>
</feature>
<feature type="transmembrane region" description="Helical" evidence="8">
    <location>
        <begin position="156"/>
        <end position="175"/>
    </location>
</feature>
<proteinExistence type="predicted"/>
<name>A0AAN9UMW2_9PEZI</name>
<dbReference type="Gene3D" id="1.20.1720.10">
    <property type="entry name" value="Multidrug resistance protein D"/>
    <property type="match status" value="1"/>
</dbReference>
<dbReference type="EMBL" id="JAJSPL020000001">
    <property type="protein sequence ID" value="KAK7749851.1"/>
    <property type="molecule type" value="Genomic_DNA"/>
</dbReference>
<feature type="transmembrane region" description="Helical" evidence="8">
    <location>
        <begin position="288"/>
        <end position="307"/>
    </location>
</feature>
<evidence type="ECO:0000256" key="2">
    <source>
        <dbReference type="ARBA" id="ARBA00022448"/>
    </source>
</evidence>
<dbReference type="Pfam" id="PF07690">
    <property type="entry name" value="MFS_1"/>
    <property type="match status" value="1"/>
</dbReference>
<feature type="transmembrane region" description="Helical" evidence="8">
    <location>
        <begin position="54"/>
        <end position="75"/>
    </location>
</feature>
<dbReference type="InterPro" id="IPR011701">
    <property type="entry name" value="MFS"/>
</dbReference>
<feature type="transmembrane region" description="Helical" evidence="8">
    <location>
        <begin position="224"/>
        <end position="249"/>
    </location>
</feature>
<evidence type="ECO:0000256" key="6">
    <source>
        <dbReference type="ARBA" id="ARBA00023180"/>
    </source>
</evidence>